<evidence type="ECO:0000256" key="1">
    <source>
        <dbReference type="SAM" id="MobiDB-lite"/>
    </source>
</evidence>
<feature type="region of interest" description="Disordered" evidence="1">
    <location>
        <begin position="160"/>
        <end position="219"/>
    </location>
</feature>
<evidence type="ECO:0000313" key="2">
    <source>
        <dbReference type="EMBL" id="EGE03972.1"/>
    </source>
</evidence>
<dbReference type="HOGENOM" id="CLU_1262318_0_0_1"/>
<sequence>MTAFERCVREGVEDEGITFEIEESRSWSRLGLDDESQNSAIIDGSFPRSRSTWQAVRRVRWRGRRAARASCHKAVRTKAIKSCLSGAATGFSRSGCCVERSRDVASWRVEVAVSLLRVDDLTVDSEPTRDGHAMRVGEQADASRSSFIGIRLSQAYSVVASGGGQGTRSQIDDGDDNNDGDDDDDDDDDDDRDNDDEIHRGEEAGGGWTTMRRRMTRKT</sequence>
<organism evidence="2 3">
    <name type="scientific">Trichophyton equinum (strain ATCC MYA-4606 / CBS 127.97)</name>
    <name type="common">Horse ringworm fungus</name>
    <dbReference type="NCBI Taxonomy" id="559882"/>
    <lineage>
        <taxon>Eukaryota</taxon>
        <taxon>Fungi</taxon>
        <taxon>Dikarya</taxon>
        <taxon>Ascomycota</taxon>
        <taxon>Pezizomycotina</taxon>
        <taxon>Eurotiomycetes</taxon>
        <taxon>Eurotiomycetidae</taxon>
        <taxon>Onygenales</taxon>
        <taxon>Arthrodermataceae</taxon>
        <taxon>Trichophyton</taxon>
    </lineage>
</organism>
<keyword evidence="3" id="KW-1185">Reference proteome</keyword>
<gene>
    <name evidence="2" type="ORF">TEQG_03005</name>
</gene>
<feature type="compositionally biased region" description="Acidic residues" evidence="1">
    <location>
        <begin position="172"/>
        <end position="196"/>
    </location>
</feature>
<proteinExistence type="predicted"/>
<dbReference type="Proteomes" id="UP000009169">
    <property type="component" value="Unassembled WGS sequence"/>
</dbReference>
<dbReference type="VEuPathDB" id="FungiDB:TEQG_03005"/>
<name>F2PQ04_TRIEC</name>
<dbReference type="EMBL" id="DS995730">
    <property type="protein sequence ID" value="EGE03972.1"/>
    <property type="molecule type" value="Genomic_DNA"/>
</dbReference>
<accession>F2PQ04</accession>
<dbReference type="AlphaFoldDB" id="F2PQ04"/>
<evidence type="ECO:0000313" key="3">
    <source>
        <dbReference type="Proteomes" id="UP000009169"/>
    </source>
</evidence>
<reference evidence="3" key="1">
    <citation type="journal article" date="2012" name="MBio">
        <title>Comparative genome analysis of Trichophyton rubrum and related dermatophytes reveals candidate genes involved in infection.</title>
        <authorList>
            <person name="Martinez D.A."/>
            <person name="Oliver B.G."/>
            <person name="Graeser Y."/>
            <person name="Goldberg J.M."/>
            <person name="Li W."/>
            <person name="Martinez-Rossi N.M."/>
            <person name="Monod M."/>
            <person name="Shelest E."/>
            <person name="Barton R.C."/>
            <person name="Birch E."/>
            <person name="Brakhage A.A."/>
            <person name="Chen Z."/>
            <person name="Gurr S.J."/>
            <person name="Heiman D."/>
            <person name="Heitman J."/>
            <person name="Kosti I."/>
            <person name="Rossi A."/>
            <person name="Saif S."/>
            <person name="Samalova M."/>
            <person name="Saunders C.W."/>
            <person name="Shea T."/>
            <person name="Summerbell R.C."/>
            <person name="Xu J."/>
            <person name="Young S."/>
            <person name="Zeng Q."/>
            <person name="Birren B.W."/>
            <person name="Cuomo C.A."/>
            <person name="White T.C."/>
        </authorList>
    </citation>
    <scope>NUCLEOTIDE SEQUENCE [LARGE SCALE GENOMIC DNA]</scope>
    <source>
        <strain evidence="3">ATCC MYA-4606 / CBS 127.97</strain>
    </source>
</reference>
<protein>
    <submittedName>
        <fullName evidence="2">Uncharacterized protein</fullName>
    </submittedName>
</protein>